<feature type="transmembrane region" description="Helical" evidence="1">
    <location>
        <begin position="12"/>
        <end position="35"/>
    </location>
</feature>
<sequence>MKFFGGIKSVGTWVGIVRNLGWLAMVVAGAIYVGAKYAGSNESVPSSVSSIALGLVAFGAGLLVGTLTMQRRMSKTAEYSWESAEYLYEFDPADILRHRQTVRITIRANKHNVEMFKNRYRWTGVGDITRPAVRSPGHTLMTEISRDRSWREYYVVFDRPLRKGAKTEIEIFQELNDVGRTFEPMLAKIIVEPIGSLKLRVIFPQAMRPAEARAIEFIRSRGGGTEWEIADEWPVPIDSNTGEAVYEMKRPKIGARYQVVWDGANYPR</sequence>
<dbReference type="Proteomes" id="UP001241758">
    <property type="component" value="Unassembled WGS sequence"/>
</dbReference>
<keyword evidence="1" id="KW-0812">Transmembrane</keyword>
<feature type="transmembrane region" description="Helical" evidence="1">
    <location>
        <begin position="47"/>
        <end position="67"/>
    </location>
</feature>
<comment type="caution">
    <text evidence="2">The sequence shown here is derived from an EMBL/GenBank/DDBJ whole genome shotgun (WGS) entry which is preliminary data.</text>
</comment>
<keyword evidence="3" id="KW-1185">Reference proteome</keyword>
<keyword evidence="1" id="KW-1133">Transmembrane helix</keyword>
<organism evidence="2 3">
    <name type="scientific">Actinoplanes sandaracinus</name>
    <dbReference type="NCBI Taxonomy" id="3045177"/>
    <lineage>
        <taxon>Bacteria</taxon>
        <taxon>Bacillati</taxon>
        <taxon>Actinomycetota</taxon>
        <taxon>Actinomycetes</taxon>
        <taxon>Micromonosporales</taxon>
        <taxon>Micromonosporaceae</taxon>
        <taxon>Actinoplanes</taxon>
    </lineage>
</organism>
<keyword evidence="1" id="KW-0472">Membrane</keyword>
<accession>A0ABT6WI71</accession>
<name>A0ABT6WI71_9ACTN</name>
<evidence type="ECO:0000256" key="1">
    <source>
        <dbReference type="SAM" id="Phobius"/>
    </source>
</evidence>
<protein>
    <recommendedName>
        <fullName evidence="4">DUF4178 domain-containing protein</fullName>
    </recommendedName>
</protein>
<evidence type="ECO:0000313" key="3">
    <source>
        <dbReference type="Proteomes" id="UP001241758"/>
    </source>
</evidence>
<dbReference type="EMBL" id="JASCTH010000007">
    <property type="protein sequence ID" value="MDI6099414.1"/>
    <property type="molecule type" value="Genomic_DNA"/>
</dbReference>
<evidence type="ECO:0008006" key="4">
    <source>
        <dbReference type="Google" id="ProtNLM"/>
    </source>
</evidence>
<proteinExistence type="predicted"/>
<gene>
    <name evidence="2" type="ORF">QLQ12_12500</name>
</gene>
<evidence type="ECO:0000313" key="2">
    <source>
        <dbReference type="EMBL" id="MDI6099414.1"/>
    </source>
</evidence>
<reference evidence="2 3" key="1">
    <citation type="submission" date="2023-05" db="EMBL/GenBank/DDBJ databases">
        <title>Actinoplanes sp. NEAU-A12 genome sequencing.</title>
        <authorList>
            <person name="Wang Z.-S."/>
        </authorList>
    </citation>
    <scope>NUCLEOTIDE SEQUENCE [LARGE SCALE GENOMIC DNA]</scope>
    <source>
        <strain evidence="2 3">NEAU-A12</strain>
    </source>
</reference>
<dbReference type="RefSeq" id="WP_282759582.1">
    <property type="nucleotide sequence ID" value="NZ_JASCTH010000007.1"/>
</dbReference>